<reference evidence="1 2" key="1">
    <citation type="submission" date="2021-06" db="EMBL/GenBank/DDBJ databases">
        <title>Whole genome sequences of Flavobacterium sp. KK2020170 and assembly.</title>
        <authorList>
            <person name="Kitahara K."/>
            <person name="Miyoshi S."/>
            <person name="Uesaka K."/>
        </authorList>
    </citation>
    <scope>NUCLEOTIDE SEQUENCE [LARGE SCALE GENOMIC DNA]</scope>
    <source>
        <strain evidence="1 2">KK2020170</strain>
    </source>
</reference>
<proteinExistence type="predicted"/>
<evidence type="ECO:0008006" key="3">
    <source>
        <dbReference type="Google" id="ProtNLM"/>
    </source>
</evidence>
<name>A0ABM7SDB0_9FLAO</name>
<accession>A0ABM7SDB0</accession>
<dbReference type="Proteomes" id="UP000825258">
    <property type="component" value="Chromosome"/>
</dbReference>
<evidence type="ECO:0000313" key="1">
    <source>
        <dbReference type="EMBL" id="BCY28742.1"/>
    </source>
</evidence>
<keyword evidence="2" id="KW-1185">Reference proteome</keyword>
<gene>
    <name evidence="1" type="ORF">KK2020170_16100</name>
</gene>
<sequence>MFGLISNSQNQTRKILIENREIEWELVDSLLKKQIKNKVSIQNGINEIKKLLNFDNKNLITESELEKLINEFNSFTKKVLKENYLPNDIKGLYFGIFTSIDNNKEYITIYLSGSIISPMEDSEDWNVEPIYLPKMYMIPSYFEIIKSSNVELNGELEVLIYNGILNLIILENIETYKENIIKSSNEIYIGCGFDSGETYILGKLTQQGLK</sequence>
<evidence type="ECO:0000313" key="2">
    <source>
        <dbReference type="Proteomes" id="UP000825258"/>
    </source>
</evidence>
<protein>
    <recommendedName>
        <fullName evidence="3">EF-hand domain-containing protein</fullName>
    </recommendedName>
</protein>
<dbReference type="EMBL" id="AP024749">
    <property type="protein sequence ID" value="BCY28742.1"/>
    <property type="molecule type" value="Genomic_DNA"/>
</dbReference>
<organism evidence="1 2">
    <name type="scientific">Flavobacterium okayamense</name>
    <dbReference type="NCBI Taxonomy" id="2830782"/>
    <lineage>
        <taxon>Bacteria</taxon>
        <taxon>Pseudomonadati</taxon>
        <taxon>Bacteroidota</taxon>
        <taxon>Flavobacteriia</taxon>
        <taxon>Flavobacteriales</taxon>
        <taxon>Flavobacteriaceae</taxon>
        <taxon>Flavobacterium</taxon>
    </lineage>
</organism>